<keyword evidence="8 9" id="KW-0807">Transducer</keyword>
<dbReference type="Pfam" id="PF00015">
    <property type="entry name" value="MCPsignal"/>
    <property type="match status" value="1"/>
</dbReference>
<dbReference type="Proteomes" id="UP000050554">
    <property type="component" value="Unassembled WGS sequence"/>
</dbReference>
<dbReference type="SUPFAM" id="SSF55785">
    <property type="entry name" value="PYP-like sensor domain (PAS domain)"/>
    <property type="match status" value="2"/>
</dbReference>
<dbReference type="GO" id="GO:0016301">
    <property type="term" value="F:kinase activity"/>
    <property type="evidence" value="ECO:0007669"/>
    <property type="project" value="UniProtKB-KW"/>
</dbReference>
<keyword evidence="7" id="KW-0472">Membrane</keyword>
<evidence type="ECO:0000256" key="2">
    <source>
        <dbReference type="ARBA" id="ARBA00022475"/>
    </source>
</evidence>
<evidence type="ECO:0000256" key="7">
    <source>
        <dbReference type="ARBA" id="ARBA00023136"/>
    </source>
</evidence>
<keyword evidence="4" id="KW-0812">Transmembrane</keyword>
<keyword evidence="5" id="KW-0808">Transferase</keyword>
<dbReference type="GO" id="GO:0006935">
    <property type="term" value="P:chemotaxis"/>
    <property type="evidence" value="ECO:0007669"/>
    <property type="project" value="UniProtKB-ARBA"/>
</dbReference>
<dbReference type="PROSITE" id="PS50111">
    <property type="entry name" value="CHEMOTAXIS_TRANSDUC_2"/>
    <property type="match status" value="1"/>
</dbReference>
<evidence type="ECO:0000259" key="10">
    <source>
        <dbReference type="PROSITE" id="PS50111"/>
    </source>
</evidence>
<dbReference type="Pfam" id="PF08448">
    <property type="entry name" value="PAS_4"/>
    <property type="match status" value="1"/>
</dbReference>
<dbReference type="PROSITE" id="PS50112">
    <property type="entry name" value="PAS"/>
    <property type="match status" value="1"/>
</dbReference>
<comment type="subcellular location">
    <subcellularLocation>
        <location evidence="1">Cell membrane</location>
    </subcellularLocation>
</comment>
<keyword evidence="3" id="KW-0488">Methylation</keyword>
<dbReference type="SMART" id="SM00091">
    <property type="entry name" value="PAS"/>
    <property type="match status" value="2"/>
</dbReference>
<keyword evidence="2" id="KW-1003">Cell membrane</keyword>
<accession>A0A0Q0EB29</accession>
<keyword evidence="5" id="KW-0418">Kinase</keyword>
<dbReference type="SMART" id="SM00086">
    <property type="entry name" value="PAC"/>
    <property type="match status" value="2"/>
</dbReference>
<feature type="domain" description="PAS" evidence="11">
    <location>
        <begin position="135"/>
        <end position="182"/>
    </location>
</feature>
<dbReference type="GO" id="GO:0007165">
    <property type="term" value="P:signal transduction"/>
    <property type="evidence" value="ECO:0007669"/>
    <property type="project" value="UniProtKB-KW"/>
</dbReference>
<dbReference type="PANTHER" id="PTHR32089:SF112">
    <property type="entry name" value="LYSOZYME-LIKE PROTEIN-RELATED"/>
    <property type="match status" value="1"/>
</dbReference>
<evidence type="ECO:0000256" key="8">
    <source>
        <dbReference type="ARBA" id="ARBA00023224"/>
    </source>
</evidence>
<sequence length="438" mass="47599">MFLMKKNKNKVTPSPEDAAGREIIAQAINQTMAMARIDINGFITHANEKFAGALACTVEQVVSMSEADFHVRNQPCTGFREAFALGKCIFGTFRRVAKTGVSVWFEGSYTPLRDEKGLIDGVIFYGIDISSTVSQALKARSIMNALSLATAMIEFDPQGNILEANENFLKVMGYSASDLNGKHHRLFCDRDFVDSPQYTDFWDRLRTGRFSSGLYKRLDKKGNTVWLEASYTPVFNADGELYKVVKFASDVTIRVQKAEKESQGASQAYLISRRTETLVESGSTIINDTVSEMQKISQSIEHSAQLVAQLGNRSEHITKIVNTIKNIADQTNLLALNAAIEAARAGEQGRGFAVVADEVRQLASRTSQSTTEIAKMIAVILQETRTAVDSINLSKGAAERGVQLANAAGDAMAGVREGTQSAVMAVSAVANKAGAITP</sequence>
<evidence type="ECO:0000313" key="14">
    <source>
        <dbReference type="Proteomes" id="UP000050554"/>
    </source>
</evidence>
<dbReference type="InterPro" id="IPR000014">
    <property type="entry name" value="PAS"/>
</dbReference>
<dbReference type="PANTHER" id="PTHR32089">
    <property type="entry name" value="METHYL-ACCEPTING CHEMOTAXIS PROTEIN MCPB"/>
    <property type="match status" value="1"/>
</dbReference>
<keyword evidence="6" id="KW-1133">Transmembrane helix</keyword>
<dbReference type="GO" id="GO:0005886">
    <property type="term" value="C:plasma membrane"/>
    <property type="evidence" value="ECO:0007669"/>
    <property type="project" value="UniProtKB-SubCell"/>
</dbReference>
<evidence type="ECO:0000256" key="3">
    <source>
        <dbReference type="ARBA" id="ARBA00022481"/>
    </source>
</evidence>
<dbReference type="InterPro" id="IPR004089">
    <property type="entry name" value="MCPsignal_dom"/>
</dbReference>
<dbReference type="InterPro" id="IPR035965">
    <property type="entry name" value="PAS-like_dom_sf"/>
</dbReference>
<dbReference type="PATRIC" id="fig|55398.3.peg.3761"/>
<feature type="domain" description="Methyl-accepting transducer" evidence="10">
    <location>
        <begin position="262"/>
        <end position="438"/>
    </location>
</feature>
<dbReference type="SUPFAM" id="SSF58104">
    <property type="entry name" value="Methyl-accepting chemotaxis protein (MCP) signaling domain"/>
    <property type="match status" value="1"/>
</dbReference>
<dbReference type="Gene3D" id="1.10.287.950">
    <property type="entry name" value="Methyl-accepting chemotaxis protein"/>
    <property type="match status" value="1"/>
</dbReference>
<dbReference type="InterPro" id="IPR000700">
    <property type="entry name" value="PAS-assoc_C"/>
</dbReference>
<comment type="caution">
    <text evidence="13">The sequence shown here is derived from an EMBL/GenBank/DDBJ whole genome shotgun (WGS) entry which is preliminary data.</text>
</comment>
<dbReference type="EMBL" id="LJRF01000074">
    <property type="protein sequence ID" value="KPY48925.1"/>
    <property type="molecule type" value="Genomic_DNA"/>
</dbReference>
<evidence type="ECO:0000256" key="9">
    <source>
        <dbReference type="PROSITE-ProRule" id="PRU00284"/>
    </source>
</evidence>
<dbReference type="AlphaFoldDB" id="A0A0Q0EB29"/>
<organism evidence="13 14">
    <name type="scientific">Pseudomonas syringae pv. ribicola</name>
    <dbReference type="NCBI Taxonomy" id="55398"/>
    <lineage>
        <taxon>Bacteria</taxon>
        <taxon>Pseudomonadati</taxon>
        <taxon>Pseudomonadota</taxon>
        <taxon>Gammaproteobacteria</taxon>
        <taxon>Pseudomonadales</taxon>
        <taxon>Pseudomonadaceae</taxon>
        <taxon>Pseudomonas</taxon>
    </lineage>
</organism>
<protein>
    <submittedName>
        <fullName evidence="13">Putative MCP-type signal transduction protein</fullName>
    </submittedName>
</protein>
<dbReference type="SMART" id="SM00283">
    <property type="entry name" value="MA"/>
    <property type="match status" value="1"/>
</dbReference>
<dbReference type="Pfam" id="PF13426">
    <property type="entry name" value="PAS_9"/>
    <property type="match status" value="1"/>
</dbReference>
<evidence type="ECO:0000256" key="4">
    <source>
        <dbReference type="ARBA" id="ARBA00022692"/>
    </source>
</evidence>
<dbReference type="NCBIfam" id="TIGR00229">
    <property type="entry name" value="sensory_box"/>
    <property type="match status" value="1"/>
</dbReference>
<dbReference type="CDD" id="cd11386">
    <property type="entry name" value="MCP_signal"/>
    <property type="match status" value="1"/>
</dbReference>
<evidence type="ECO:0000256" key="6">
    <source>
        <dbReference type="ARBA" id="ARBA00022989"/>
    </source>
</evidence>
<evidence type="ECO:0000259" key="11">
    <source>
        <dbReference type="PROSITE" id="PS50112"/>
    </source>
</evidence>
<feature type="domain" description="PAC" evidence="12">
    <location>
        <begin position="211"/>
        <end position="263"/>
    </location>
</feature>
<dbReference type="InterPro" id="IPR013656">
    <property type="entry name" value="PAS_4"/>
</dbReference>
<dbReference type="PROSITE" id="PS50113">
    <property type="entry name" value="PAC"/>
    <property type="match status" value="1"/>
</dbReference>
<dbReference type="Gene3D" id="3.30.450.20">
    <property type="entry name" value="PAS domain"/>
    <property type="match status" value="2"/>
</dbReference>
<evidence type="ECO:0000259" key="12">
    <source>
        <dbReference type="PROSITE" id="PS50113"/>
    </source>
</evidence>
<evidence type="ECO:0000256" key="5">
    <source>
        <dbReference type="ARBA" id="ARBA00022777"/>
    </source>
</evidence>
<gene>
    <name evidence="13" type="ORF">ALO47_02983</name>
</gene>
<evidence type="ECO:0000313" key="13">
    <source>
        <dbReference type="EMBL" id="KPY48925.1"/>
    </source>
</evidence>
<reference evidence="13 14" key="1">
    <citation type="submission" date="2015-09" db="EMBL/GenBank/DDBJ databases">
        <title>Genome announcement of multiple Pseudomonas syringae strains.</title>
        <authorList>
            <person name="Thakur S."/>
            <person name="Wang P.W."/>
            <person name="Gong Y."/>
            <person name="Weir B.S."/>
            <person name="Guttman D.S."/>
        </authorList>
    </citation>
    <scope>NUCLEOTIDE SEQUENCE [LARGE SCALE GENOMIC DNA]</scope>
    <source>
        <strain evidence="13 14">ICMP3882</strain>
    </source>
</reference>
<evidence type="ECO:0000256" key="1">
    <source>
        <dbReference type="ARBA" id="ARBA00004236"/>
    </source>
</evidence>
<proteinExistence type="predicted"/>
<dbReference type="InterPro" id="IPR001610">
    <property type="entry name" value="PAC"/>
</dbReference>
<name>A0A0Q0EB29_PSESI</name>
<dbReference type="CDD" id="cd00130">
    <property type="entry name" value="PAS"/>
    <property type="match status" value="2"/>
</dbReference>